<evidence type="ECO:0000313" key="1">
    <source>
        <dbReference type="EMBL" id="KAJ7568126.1"/>
    </source>
</evidence>
<dbReference type="Proteomes" id="UP001162992">
    <property type="component" value="Chromosome 1"/>
</dbReference>
<gene>
    <name evidence="1" type="ORF">O6H91_01G019600</name>
</gene>
<keyword evidence="2" id="KW-1185">Reference proteome</keyword>
<dbReference type="EMBL" id="CM055092">
    <property type="protein sequence ID" value="KAJ7568126.1"/>
    <property type="molecule type" value="Genomic_DNA"/>
</dbReference>
<accession>A0ACC2ENW7</accession>
<comment type="caution">
    <text evidence="1">The sequence shown here is derived from an EMBL/GenBank/DDBJ whole genome shotgun (WGS) entry which is preliminary data.</text>
</comment>
<name>A0ACC2ENW7_DIPCM</name>
<proteinExistence type="predicted"/>
<sequence length="238" mass="26954">MQLVEVQKDIFDDVDDDENIVVSNAMDPIQQVNEDFQIQEDLHEENNDEHNLACSQLRLSKMDAVEFQTINSCKVQDLQYDAILETNMDVHAIDQDMLVNNVEEYFQTLQCATSTNEEIGCSLVKRGDIDFFESLSVDCFIVDSSSAVDIGSGKGPLKCPSNSNIQCDYALHYLDENIRIVLNTSFGKARIGSLYEFKPTHGNILHRPYACSKTNVELQQILDEMDFATINEFGTFIE</sequence>
<reference evidence="2" key="1">
    <citation type="journal article" date="2024" name="Proc. Natl. Acad. Sci. U.S.A.">
        <title>Extraordinary preservation of gene collinearity over three hundred million years revealed in homosporous lycophytes.</title>
        <authorList>
            <person name="Li C."/>
            <person name="Wickell D."/>
            <person name="Kuo L.Y."/>
            <person name="Chen X."/>
            <person name="Nie B."/>
            <person name="Liao X."/>
            <person name="Peng D."/>
            <person name="Ji J."/>
            <person name="Jenkins J."/>
            <person name="Williams M."/>
            <person name="Shu S."/>
            <person name="Plott C."/>
            <person name="Barry K."/>
            <person name="Rajasekar S."/>
            <person name="Grimwood J."/>
            <person name="Han X."/>
            <person name="Sun S."/>
            <person name="Hou Z."/>
            <person name="He W."/>
            <person name="Dai G."/>
            <person name="Sun C."/>
            <person name="Schmutz J."/>
            <person name="Leebens-Mack J.H."/>
            <person name="Li F.W."/>
            <person name="Wang L."/>
        </authorList>
    </citation>
    <scope>NUCLEOTIDE SEQUENCE [LARGE SCALE GENOMIC DNA]</scope>
    <source>
        <strain evidence="2">cv. PW_Plant_1</strain>
    </source>
</reference>
<organism evidence="1 2">
    <name type="scientific">Diphasiastrum complanatum</name>
    <name type="common">Issler's clubmoss</name>
    <name type="synonym">Lycopodium complanatum</name>
    <dbReference type="NCBI Taxonomy" id="34168"/>
    <lineage>
        <taxon>Eukaryota</taxon>
        <taxon>Viridiplantae</taxon>
        <taxon>Streptophyta</taxon>
        <taxon>Embryophyta</taxon>
        <taxon>Tracheophyta</taxon>
        <taxon>Lycopodiopsida</taxon>
        <taxon>Lycopodiales</taxon>
        <taxon>Lycopodiaceae</taxon>
        <taxon>Lycopodioideae</taxon>
        <taxon>Diphasiastrum</taxon>
    </lineage>
</organism>
<protein>
    <submittedName>
        <fullName evidence="1">Uncharacterized protein</fullName>
    </submittedName>
</protein>
<evidence type="ECO:0000313" key="2">
    <source>
        <dbReference type="Proteomes" id="UP001162992"/>
    </source>
</evidence>